<evidence type="ECO:0000256" key="4">
    <source>
        <dbReference type="ARBA" id="ARBA00022833"/>
    </source>
</evidence>
<feature type="domain" description="DEUBAD" evidence="8">
    <location>
        <begin position="26"/>
        <end position="140"/>
    </location>
</feature>
<dbReference type="STRING" id="1081109.A0A166NWR1"/>
<evidence type="ECO:0000313" key="10">
    <source>
        <dbReference type="Proteomes" id="UP000078544"/>
    </source>
</evidence>
<evidence type="ECO:0000256" key="6">
    <source>
        <dbReference type="ARBA" id="ARBA00023163"/>
    </source>
</evidence>
<keyword evidence="10" id="KW-1185">Reference proteome</keyword>
<gene>
    <name evidence="9" type="ORF">AAL_05972</name>
</gene>
<dbReference type="GO" id="GO:0008270">
    <property type="term" value="F:zinc ion binding"/>
    <property type="evidence" value="ECO:0007669"/>
    <property type="project" value="UniProtKB-KW"/>
</dbReference>
<protein>
    <recommendedName>
        <fullName evidence="8">DEUBAD domain-containing protein</fullName>
    </recommendedName>
</protein>
<keyword evidence="5" id="KW-0805">Transcription regulation</keyword>
<dbReference type="InterPro" id="IPR028020">
    <property type="entry name" value="ASX_DEUBAD_dom"/>
</dbReference>
<evidence type="ECO:0000256" key="7">
    <source>
        <dbReference type="ARBA" id="ARBA00023242"/>
    </source>
</evidence>
<dbReference type="EMBL" id="AZGY01000014">
    <property type="protein sequence ID" value="KZZ92940.1"/>
    <property type="molecule type" value="Genomic_DNA"/>
</dbReference>
<dbReference type="InterPro" id="IPR044867">
    <property type="entry name" value="DEUBAD_dom"/>
</dbReference>
<keyword evidence="3" id="KW-0863">Zinc-finger</keyword>
<evidence type="ECO:0000313" key="9">
    <source>
        <dbReference type="EMBL" id="KZZ92940.1"/>
    </source>
</evidence>
<comment type="subcellular location">
    <subcellularLocation>
        <location evidence="1">Nucleus</location>
    </subcellularLocation>
</comment>
<dbReference type="PROSITE" id="PS51916">
    <property type="entry name" value="DEUBAD"/>
    <property type="match status" value="1"/>
</dbReference>
<keyword evidence="4" id="KW-0862">Zinc</keyword>
<evidence type="ECO:0000256" key="5">
    <source>
        <dbReference type="ARBA" id="ARBA00023015"/>
    </source>
</evidence>
<accession>A0A166NWR1</accession>
<keyword evidence="7" id="KW-0539">Nucleus</keyword>
<evidence type="ECO:0000259" key="8">
    <source>
        <dbReference type="PROSITE" id="PS51916"/>
    </source>
</evidence>
<evidence type="ECO:0000256" key="1">
    <source>
        <dbReference type="ARBA" id="ARBA00004123"/>
    </source>
</evidence>
<dbReference type="Proteomes" id="UP000078544">
    <property type="component" value="Unassembled WGS sequence"/>
</dbReference>
<name>A0A166NWR1_9HYPO</name>
<organism evidence="9 10">
    <name type="scientific">Moelleriella libera RCEF 2490</name>
    <dbReference type="NCBI Taxonomy" id="1081109"/>
    <lineage>
        <taxon>Eukaryota</taxon>
        <taxon>Fungi</taxon>
        <taxon>Dikarya</taxon>
        <taxon>Ascomycota</taxon>
        <taxon>Pezizomycotina</taxon>
        <taxon>Sordariomycetes</taxon>
        <taxon>Hypocreomycetidae</taxon>
        <taxon>Hypocreales</taxon>
        <taxon>Clavicipitaceae</taxon>
        <taxon>Moelleriella</taxon>
    </lineage>
</organism>
<proteinExistence type="predicted"/>
<comment type="caution">
    <text evidence="9">The sequence shown here is derived from an EMBL/GenBank/DDBJ whole genome shotgun (WGS) entry which is preliminary data.</text>
</comment>
<reference evidence="9 10" key="1">
    <citation type="journal article" date="2016" name="Genome Biol. Evol.">
        <title>Divergent and convergent evolution of fungal pathogenicity.</title>
        <authorList>
            <person name="Shang Y."/>
            <person name="Xiao G."/>
            <person name="Zheng P."/>
            <person name="Cen K."/>
            <person name="Zhan S."/>
            <person name="Wang C."/>
        </authorList>
    </citation>
    <scope>NUCLEOTIDE SEQUENCE [LARGE SCALE GENOMIC DNA]</scope>
    <source>
        <strain evidence="9 10">RCEF 2490</strain>
    </source>
</reference>
<dbReference type="OrthoDB" id="2289918at2759"/>
<sequence length="187" mass="20897">MARGKRTATAKKRRSRWNSENILSNAKSPLASCDLRTVLSHPLAWSSLTTEDRREIISLFPDKAQILEADTDSARPNFDILMSDDGFRADCAAYVANLAHGRHDPVWLAEAWTAHERRKAGDFDAFLKERFEEEWGPLPEPTLDEIHVGGSDAQQTVDEMDDIVLDEIVVAESDPPEHEGLMSPQGS</sequence>
<dbReference type="GO" id="GO:0005634">
    <property type="term" value="C:nucleus"/>
    <property type="evidence" value="ECO:0007669"/>
    <property type="project" value="UniProtKB-SubCell"/>
</dbReference>
<keyword evidence="6" id="KW-0804">Transcription</keyword>
<dbReference type="Pfam" id="PF13919">
    <property type="entry name" value="ASXH"/>
    <property type="match status" value="1"/>
</dbReference>
<dbReference type="AlphaFoldDB" id="A0A166NWR1"/>
<evidence type="ECO:0000256" key="3">
    <source>
        <dbReference type="ARBA" id="ARBA00022771"/>
    </source>
</evidence>
<keyword evidence="2" id="KW-0479">Metal-binding</keyword>
<evidence type="ECO:0000256" key="2">
    <source>
        <dbReference type="ARBA" id="ARBA00022723"/>
    </source>
</evidence>